<dbReference type="PANTHER" id="PTHR10110:SF86">
    <property type="entry name" value="SODIUM_HYDROGEN EXCHANGER 7"/>
    <property type="match status" value="1"/>
</dbReference>
<dbReference type="Gene3D" id="6.10.140.1330">
    <property type="match status" value="1"/>
</dbReference>
<feature type="transmembrane region" description="Helical" evidence="10">
    <location>
        <begin position="268"/>
        <end position="289"/>
    </location>
</feature>
<evidence type="ECO:0000256" key="5">
    <source>
        <dbReference type="ARBA" id="ARBA00022989"/>
    </source>
</evidence>
<evidence type="ECO:0000256" key="4">
    <source>
        <dbReference type="ARBA" id="ARBA00022692"/>
    </source>
</evidence>
<gene>
    <name evidence="12" type="ORF">Afil01_46730</name>
</gene>
<dbReference type="NCBIfam" id="TIGR00831">
    <property type="entry name" value="a_cpa1"/>
    <property type="match status" value="1"/>
</dbReference>
<keyword evidence="5 10" id="KW-1133">Transmembrane helix</keyword>
<keyword evidence="6 10" id="KW-0915">Sodium</keyword>
<keyword evidence="4 10" id="KW-0812">Transmembrane</keyword>
<dbReference type="GO" id="GO:0015385">
    <property type="term" value="F:sodium:proton antiporter activity"/>
    <property type="evidence" value="ECO:0007669"/>
    <property type="project" value="InterPro"/>
</dbReference>
<evidence type="ECO:0000256" key="7">
    <source>
        <dbReference type="ARBA" id="ARBA00023065"/>
    </source>
</evidence>
<evidence type="ECO:0000256" key="2">
    <source>
        <dbReference type="ARBA" id="ARBA00022448"/>
    </source>
</evidence>
<evidence type="ECO:0000313" key="12">
    <source>
        <dbReference type="EMBL" id="GLZ79866.1"/>
    </source>
</evidence>
<comment type="function">
    <text evidence="10">Na(+)/H(+) antiporter that extrudes sodium in exchange for external protons.</text>
</comment>
<proteinExistence type="inferred from homology"/>
<feature type="transmembrane region" description="Helical" evidence="10">
    <location>
        <begin position="111"/>
        <end position="134"/>
    </location>
</feature>
<feature type="transmembrane region" description="Helical" evidence="10">
    <location>
        <begin position="182"/>
        <end position="203"/>
    </location>
</feature>
<accession>A0A9W6WBS4</accession>
<dbReference type="InterPro" id="IPR018422">
    <property type="entry name" value="Cation/H_exchanger_CPA1"/>
</dbReference>
<comment type="similarity">
    <text evidence="10">Belongs to the monovalent cation:proton antiporter 1 (CPA1) transporter (TC 2.A.36) family.</text>
</comment>
<protein>
    <submittedName>
        <fullName evidence="12">Na+/H+ antiporter</fullName>
    </submittedName>
</protein>
<dbReference type="RefSeq" id="WP_285665008.1">
    <property type="nucleotide sequence ID" value="NZ_BSTX01000003.1"/>
</dbReference>
<keyword evidence="2 10" id="KW-0813">Transport</keyword>
<evidence type="ECO:0000256" key="3">
    <source>
        <dbReference type="ARBA" id="ARBA00022475"/>
    </source>
</evidence>
<dbReference type="InterPro" id="IPR004705">
    <property type="entry name" value="Cation/H_exchanger_CPA1_bac"/>
</dbReference>
<sequence>MGQFSLLFLLVLGGILLIPLAERLRVPAPVLTTFYGLLLGVLPFIPNLAVPPELILPLVLPPLLYAAARRSSWREFADNYQPILVLAVVLVFVTTAAVALVAATVHPVLPVGVAIVLGVIVSPPDAAAVTTIAGRLGLPRRTVTILEGEGLFNDVTALTLYQVAIAGVLTGSISVWGAVGSFAYSSLAAIVVGLLIGFAAKLLLDHLSDARLTTALSLLIPYLAYLPAEELGASGVLSVLVTAFYLGAKSQDPDDIEGRMIRGSFWEVTELMVTAVTFGLIGLELVNVWRDVGGSAATLLLQALLISGTVIAVRALWMTIGWLMSRRGLNWRGRTFDWREALVTGWSGMRGVVTIVTALAVPFTVDDGSAFPGRSQVLFVSMVVVVVTLLLQGLTLPWIIARIGLRRDAEREAAALRKVITVAEDAAFAALDEIIREKGLDREIGDRMRARFELLFLAPEDLPDAELSEERRRVIERRDYLRATERHLLSAARSALVDARRSPGYDPVVIDQVLGTLDVRSAALGTP</sequence>
<dbReference type="InterPro" id="IPR006153">
    <property type="entry name" value="Cation/H_exchanger_TM"/>
</dbReference>
<reference evidence="12" key="1">
    <citation type="submission" date="2023-03" db="EMBL/GenBank/DDBJ databases">
        <title>Actinorhabdospora filicis NBRC 111898.</title>
        <authorList>
            <person name="Ichikawa N."/>
            <person name="Sato H."/>
            <person name="Tonouchi N."/>
        </authorList>
    </citation>
    <scope>NUCLEOTIDE SEQUENCE</scope>
    <source>
        <strain evidence="12">NBRC 111898</strain>
    </source>
</reference>
<evidence type="ECO:0000256" key="8">
    <source>
        <dbReference type="ARBA" id="ARBA00023136"/>
    </source>
</evidence>
<dbReference type="PANTHER" id="PTHR10110">
    <property type="entry name" value="SODIUM/HYDROGEN EXCHANGER"/>
    <property type="match status" value="1"/>
</dbReference>
<feature type="transmembrane region" description="Helical" evidence="10">
    <location>
        <begin position="377"/>
        <end position="401"/>
    </location>
</feature>
<feature type="transmembrane region" description="Helical" evidence="10">
    <location>
        <begin position="155"/>
        <end position="176"/>
    </location>
</feature>
<organism evidence="12 13">
    <name type="scientific">Actinorhabdospora filicis</name>
    <dbReference type="NCBI Taxonomy" id="1785913"/>
    <lineage>
        <taxon>Bacteria</taxon>
        <taxon>Bacillati</taxon>
        <taxon>Actinomycetota</taxon>
        <taxon>Actinomycetes</taxon>
        <taxon>Micromonosporales</taxon>
        <taxon>Micromonosporaceae</taxon>
        <taxon>Actinorhabdospora</taxon>
    </lineage>
</organism>
<keyword evidence="10" id="KW-0050">Antiport</keyword>
<keyword evidence="8 10" id="KW-0472">Membrane</keyword>
<feature type="transmembrane region" description="Helical" evidence="10">
    <location>
        <begin position="341"/>
        <end position="365"/>
    </location>
</feature>
<dbReference type="EMBL" id="BSTX01000003">
    <property type="protein sequence ID" value="GLZ79866.1"/>
    <property type="molecule type" value="Genomic_DNA"/>
</dbReference>
<evidence type="ECO:0000259" key="11">
    <source>
        <dbReference type="Pfam" id="PF00999"/>
    </source>
</evidence>
<feature type="transmembrane region" description="Helical" evidence="10">
    <location>
        <begin position="80"/>
        <end position="105"/>
    </location>
</feature>
<comment type="subcellular location">
    <subcellularLocation>
        <location evidence="1 10">Cell membrane</location>
        <topology evidence="1 10">Multi-pass membrane protein</topology>
    </subcellularLocation>
</comment>
<evidence type="ECO:0000256" key="10">
    <source>
        <dbReference type="RuleBase" id="RU366002"/>
    </source>
</evidence>
<comment type="caution">
    <text evidence="12">The sequence shown here is derived from an EMBL/GenBank/DDBJ whole genome shotgun (WGS) entry which is preliminary data.</text>
</comment>
<dbReference type="GO" id="GO:0005886">
    <property type="term" value="C:plasma membrane"/>
    <property type="evidence" value="ECO:0007669"/>
    <property type="project" value="UniProtKB-SubCell"/>
</dbReference>
<feature type="domain" description="Cation/H+ exchanger transmembrane" evidence="11">
    <location>
        <begin position="15"/>
        <end position="400"/>
    </location>
</feature>
<evidence type="ECO:0000313" key="13">
    <source>
        <dbReference type="Proteomes" id="UP001165079"/>
    </source>
</evidence>
<dbReference type="GO" id="GO:0015386">
    <property type="term" value="F:potassium:proton antiporter activity"/>
    <property type="evidence" value="ECO:0007669"/>
    <property type="project" value="TreeGrafter"/>
</dbReference>
<dbReference type="Proteomes" id="UP001165079">
    <property type="component" value="Unassembled WGS sequence"/>
</dbReference>
<keyword evidence="9 10" id="KW-0739">Sodium transport</keyword>
<comment type="caution">
    <text evidence="10">Lacks conserved residue(s) required for the propagation of feature annotation.</text>
</comment>
<keyword evidence="7 10" id="KW-0406">Ion transport</keyword>
<keyword evidence="3 10" id="KW-1003">Cell membrane</keyword>
<feature type="transmembrane region" description="Helical" evidence="10">
    <location>
        <begin position="231"/>
        <end position="248"/>
    </location>
</feature>
<keyword evidence="13" id="KW-1185">Reference proteome</keyword>
<name>A0A9W6WBS4_9ACTN</name>
<evidence type="ECO:0000256" key="9">
    <source>
        <dbReference type="ARBA" id="ARBA00023201"/>
    </source>
</evidence>
<dbReference type="AlphaFoldDB" id="A0A9W6WBS4"/>
<evidence type="ECO:0000256" key="6">
    <source>
        <dbReference type="ARBA" id="ARBA00023053"/>
    </source>
</evidence>
<feature type="transmembrane region" description="Helical" evidence="10">
    <location>
        <begin position="295"/>
        <end position="320"/>
    </location>
</feature>
<evidence type="ECO:0000256" key="1">
    <source>
        <dbReference type="ARBA" id="ARBA00004651"/>
    </source>
</evidence>
<dbReference type="GO" id="GO:0098719">
    <property type="term" value="P:sodium ion import across plasma membrane"/>
    <property type="evidence" value="ECO:0007669"/>
    <property type="project" value="TreeGrafter"/>
</dbReference>
<dbReference type="GO" id="GO:0051453">
    <property type="term" value="P:regulation of intracellular pH"/>
    <property type="evidence" value="ECO:0007669"/>
    <property type="project" value="TreeGrafter"/>
</dbReference>
<dbReference type="Pfam" id="PF00999">
    <property type="entry name" value="Na_H_Exchanger"/>
    <property type="match status" value="1"/>
</dbReference>